<feature type="region of interest" description="Disordered" evidence="1">
    <location>
        <begin position="723"/>
        <end position="842"/>
    </location>
</feature>
<sequence>MGFMTRNKEAKAKSPQVVNAKPTTAPFPRATSKVTSKAAKLVSPTPSKDFSIKLPTDSTTQPSSKLSIFNSAGRHEEKTQAVIPGGEPKEKNTPLKKAFGIGRTSEIQPEFKNVSTSPLMKSQPQHSSSWQKSSVIVKQSSARGDILHRQGHTAHHAPVQADAKWKLQEQVQSRKVTGEKVPTSPLPPQSKGHTNVLKATASRARGTDHKEDERSGGKLSSKSEGKKHAFSLKTSKAQTAQSTQQKDPSTYGGHDQRSEIMEESKKKEKDPKKEKGLKNEGVLKKESHYLSRIDDSQYGDLSMETYYGRMPADQFDSHHGPVLQPDFEHPLPHSQSAVSQDPAQGDYSGAGSPQQIALPGYQYHTPKQPELTPPQDGYEVSPQQQQVLAAPPPSQRHVSAQVPIQQAHPEATQPECEDGDEDQDPIALAPPQHPTPAAQQPPPISKGPPLISKLKQCMPPSPHATSQPTSARSTQNKSVPQSAPQAPPPADQPRYDRKADQDEEVEADGDAGPDEEQEDDVNEEEVPQTQSQHPTAPAQQRVPQASGAKSLFSKLKGRTRLSPPQAQPQAPLRPAPSPQRPEQGASVLDTREQASMPSHAPQSEEENSEADGDECEDASDVEGQADSDLESEDDEAEDLDDAYVQGAQQQPTQSQSQSQTQPHPFSIQHRLNTPPPDIGQQSPSLSRQLLHPEARDQVSSAQLPIMSLPQAIGGDVPLVRDFDFENDVSDDEEALSDDNSVFEDERSLLEDEDSSDDEEEEVAAPETDSDIDTEEEVDDGNTSMNQDAEVVSTEEEDAETEDDSEEDDGSEGEGDGVDIEGEEDDESEEEGEVPETANKAWTASPVAAQSVCGEKSDPACIVNFVNLLDDSTFPNIDSSGYPSYEIIYPTGDNIEALISTPNNAGWLHMVAIGARHSHVPSELKRSRTLALLSGRTPAHERLSSHDG</sequence>
<protein>
    <submittedName>
        <fullName evidence="2">Uncharacterized protein</fullName>
    </submittedName>
</protein>
<feature type="compositionally biased region" description="Basic and acidic residues" evidence="1">
    <location>
        <begin position="205"/>
        <end position="227"/>
    </location>
</feature>
<evidence type="ECO:0000313" key="2">
    <source>
        <dbReference type="EMBL" id="KAF2029189.1"/>
    </source>
</evidence>
<feature type="compositionally biased region" description="Polar residues" evidence="1">
    <location>
        <begin position="333"/>
        <end position="342"/>
    </location>
</feature>
<feature type="region of interest" description="Disordered" evidence="1">
    <location>
        <begin position="311"/>
        <end position="702"/>
    </location>
</feature>
<feature type="region of interest" description="Disordered" evidence="1">
    <location>
        <begin position="1"/>
        <end position="299"/>
    </location>
</feature>
<reference evidence="2" key="1">
    <citation type="journal article" date="2020" name="Stud. Mycol.">
        <title>101 Dothideomycetes genomes: a test case for predicting lifestyles and emergence of pathogens.</title>
        <authorList>
            <person name="Haridas S."/>
            <person name="Albert R."/>
            <person name="Binder M."/>
            <person name="Bloem J."/>
            <person name="Labutti K."/>
            <person name="Salamov A."/>
            <person name="Andreopoulos B."/>
            <person name="Baker S."/>
            <person name="Barry K."/>
            <person name="Bills G."/>
            <person name="Bluhm B."/>
            <person name="Cannon C."/>
            <person name="Castanera R."/>
            <person name="Culley D."/>
            <person name="Daum C."/>
            <person name="Ezra D."/>
            <person name="Gonzalez J."/>
            <person name="Henrissat B."/>
            <person name="Kuo A."/>
            <person name="Liang C."/>
            <person name="Lipzen A."/>
            <person name="Lutzoni F."/>
            <person name="Magnuson J."/>
            <person name="Mondo S."/>
            <person name="Nolan M."/>
            <person name="Ohm R."/>
            <person name="Pangilinan J."/>
            <person name="Park H.-J."/>
            <person name="Ramirez L."/>
            <person name="Alfaro M."/>
            <person name="Sun H."/>
            <person name="Tritt A."/>
            <person name="Yoshinaga Y."/>
            <person name="Zwiers L.-H."/>
            <person name="Turgeon B."/>
            <person name="Goodwin S."/>
            <person name="Spatafora J."/>
            <person name="Crous P."/>
            <person name="Grigoriev I."/>
        </authorList>
    </citation>
    <scope>NUCLEOTIDE SEQUENCE</scope>
    <source>
        <strain evidence="2">CBS 110217</strain>
    </source>
</reference>
<feature type="compositionally biased region" description="Acidic residues" evidence="1">
    <location>
        <begin position="415"/>
        <end position="424"/>
    </location>
</feature>
<accession>A0A9P4LMR5</accession>
<feature type="compositionally biased region" description="Basic and acidic residues" evidence="1">
    <location>
        <begin position="1"/>
        <end position="12"/>
    </location>
</feature>
<feature type="compositionally biased region" description="Acidic residues" evidence="1">
    <location>
        <begin position="750"/>
        <end position="779"/>
    </location>
</feature>
<feature type="compositionally biased region" description="Acidic residues" evidence="1">
    <location>
        <begin position="724"/>
        <end position="742"/>
    </location>
</feature>
<dbReference type="AlphaFoldDB" id="A0A9P4LMR5"/>
<feature type="compositionally biased region" description="Basic and acidic residues" evidence="1">
    <location>
        <begin position="254"/>
        <end position="295"/>
    </location>
</feature>
<name>A0A9P4LMR5_9PLEO</name>
<feature type="compositionally biased region" description="Low complexity" evidence="1">
    <location>
        <begin position="560"/>
        <end position="570"/>
    </location>
</feature>
<organism evidence="2 3">
    <name type="scientific">Setomelanomma holmii</name>
    <dbReference type="NCBI Taxonomy" id="210430"/>
    <lineage>
        <taxon>Eukaryota</taxon>
        <taxon>Fungi</taxon>
        <taxon>Dikarya</taxon>
        <taxon>Ascomycota</taxon>
        <taxon>Pezizomycotina</taxon>
        <taxon>Dothideomycetes</taxon>
        <taxon>Pleosporomycetidae</taxon>
        <taxon>Pleosporales</taxon>
        <taxon>Pleosporineae</taxon>
        <taxon>Phaeosphaeriaceae</taxon>
        <taxon>Setomelanomma</taxon>
    </lineage>
</organism>
<feature type="compositionally biased region" description="Pro residues" evidence="1">
    <location>
        <begin position="431"/>
        <end position="446"/>
    </location>
</feature>
<feature type="compositionally biased region" description="Acidic residues" evidence="1">
    <location>
        <begin position="792"/>
        <end position="833"/>
    </location>
</feature>
<keyword evidence="3" id="KW-1185">Reference proteome</keyword>
<evidence type="ECO:0000313" key="3">
    <source>
        <dbReference type="Proteomes" id="UP000799777"/>
    </source>
</evidence>
<dbReference type="Proteomes" id="UP000799777">
    <property type="component" value="Unassembled WGS sequence"/>
</dbReference>
<comment type="caution">
    <text evidence="2">The sequence shown here is derived from an EMBL/GenBank/DDBJ whole genome shotgun (WGS) entry which is preliminary data.</text>
</comment>
<dbReference type="EMBL" id="ML978203">
    <property type="protein sequence ID" value="KAF2029189.1"/>
    <property type="molecule type" value="Genomic_DNA"/>
</dbReference>
<feature type="compositionally biased region" description="Low complexity" evidence="1">
    <location>
        <begin position="380"/>
        <end position="389"/>
    </location>
</feature>
<feature type="compositionally biased region" description="Low complexity" evidence="1">
    <location>
        <begin position="648"/>
        <end position="662"/>
    </location>
</feature>
<gene>
    <name evidence="2" type="ORF">EK21DRAFT_89935</name>
</gene>
<feature type="compositionally biased region" description="Acidic residues" evidence="1">
    <location>
        <begin position="603"/>
        <end position="641"/>
    </location>
</feature>
<feature type="compositionally biased region" description="Polar residues" evidence="1">
    <location>
        <begin position="113"/>
        <end position="142"/>
    </location>
</feature>
<feature type="compositionally biased region" description="Polar residues" evidence="1">
    <location>
        <begin position="463"/>
        <end position="479"/>
    </location>
</feature>
<feature type="compositionally biased region" description="Low complexity" evidence="1">
    <location>
        <begin position="233"/>
        <end position="246"/>
    </location>
</feature>
<feature type="compositionally biased region" description="Acidic residues" evidence="1">
    <location>
        <begin position="501"/>
        <end position="526"/>
    </location>
</feature>
<feature type="compositionally biased region" description="Polar residues" evidence="1">
    <location>
        <begin position="56"/>
        <end position="70"/>
    </location>
</feature>
<proteinExistence type="predicted"/>
<feature type="compositionally biased region" description="Polar residues" evidence="1">
    <location>
        <begin position="529"/>
        <end position="543"/>
    </location>
</feature>
<evidence type="ECO:0000256" key="1">
    <source>
        <dbReference type="SAM" id="MobiDB-lite"/>
    </source>
</evidence>